<dbReference type="InterPro" id="IPR000182">
    <property type="entry name" value="GNAT_dom"/>
</dbReference>
<dbReference type="Proteomes" id="UP001595945">
    <property type="component" value="Unassembled WGS sequence"/>
</dbReference>
<keyword evidence="2" id="KW-0012">Acyltransferase</keyword>
<dbReference type="InterPro" id="IPR016181">
    <property type="entry name" value="Acyl_CoA_acyltransferase"/>
</dbReference>
<dbReference type="Pfam" id="PF00583">
    <property type="entry name" value="Acetyltransf_1"/>
    <property type="match status" value="1"/>
</dbReference>
<keyword evidence="5" id="KW-1185">Reference proteome</keyword>
<proteinExistence type="predicted"/>
<dbReference type="PANTHER" id="PTHR43877:SF2">
    <property type="entry name" value="AMINOALKYLPHOSPHONATE N-ACETYLTRANSFERASE-RELATED"/>
    <property type="match status" value="1"/>
</dbReference>
<evidence type="ECO:0000313" key="4">
    <source>
        <dbReference type="EMBL" id="MFC4823006.1"/>
    </source>
</evidence>
<protein>
    <submittedName>
        <fullName evidence="4">Arsenic resistance N-acetyltransferase ArsN2</fullName>
    </submittedName>
</protein>
<comment type="caution">
    <text evidence="4">The sequence shown here is derived from an EMBL/GenBank/DDBJ whole genome shotgun (WGS) entry which is preliminary data.</text>
</comment>
<gene>
    <name evidence="4" type="primary">arsN2</name>
    <name evidence="4" type="ORF">ACFO9K_01900</name>
</gene>
<evidence type="ECO:0000256" key="2">
    <source>
        <dbReference type="ARBA" id="ARBA00023315"/>
    </source>
</evidence>
<dbReference type="Gene3D" id="3.40.630.30">
    <property type="match status" value="1"/>
</dbReference>
<dbReference type="GO" id="GO:0016746">
    <property type="term" value="F:acyltransferase activity"/>
    <property type="evidence" value="ECO:0007669"/>
    <property type="project" value="UniProtKB-KW"/>
</dbReference>
<dbReference type="SUPFAM" id="SSF55729">
    <property type="entry name" value="Acyl-CoA N-acyltransferases (Nat)"/>
    <property type="match status" value="1"/>
</dbReference>
<dbReference type="CDD" id="cd04301">
    <property type="entry name" value="NAT_SF"/>
    <property type="match status" value="1"/>
</dbReference>
<sequence length="149" mass="16320">MTTPSITVREAESAELNRIEELLESNGLPSQDVREKPSCFFVGREDAEFVGIGGVEPHGSNGLLRSVVVAEPHRGQGYGTALCDALEDRARTSGIETLYLLTTTAAAFFRRRGYEVIDREAVPENVRETTEFADLCPSSATCLRKDLGR</sequence>
<evidence type="ECO:0000313" key="5">
    <source>
        <dbReference type="Proteomes" id="UP001595945"/>
    </source>
</evidence>
<name>A0ABD5PXJ0_9EURY</name>
<dbReference type="InterPro" id="IPR050832">
    <property type="entry name" value="Bact_Acetyltransf"/>
</dbReference>
<reference evidence="4 5" key="1">
    <citation type="journal article" date="2019" name="Int. J. Syst. Evol. Microbiol.">
        <title>The Global Catalogue of Microorganisms (GCM) 10K type strain sequencing project: providing services to taxonomists for standard genome sequencing and annotation.</title>
        <authorList>
            <consortium name="The Broad Institute Genomics Platform"/>
            <consortium name="The Broad Institute Genome Sequencing Center for Infectious Disease"/>
            <person name="Wu L."/>
            <person name="Ma J."/>
        </authorList>
    </citation>
    <scope>NUCLEOTIDE SEQUENCE [LARGE SCALE GENOMIC DNA]</scope>
    <source>
        <strain evidence="4 5">XZYJ18</strain>
    </source>
</reference>
<dbReference type="RefSeq" id="WP_254267490.1">
    <property type="nucleotide sequence ID" value="NZ_CP100400.1"/>
</dbReference>
<dbReference type="AlphaFoldDB" id="A0ABD5PXJ0"/>
<dbReference type="PROSITE" id="PS51186">
    <property type="entry name" value="GNAT"/>
    <property type="match status" value="1"/>
</dbReference>
<dbReference type="GeneID" id="73045949"/>
<dbReference type="NCBIfam" id="NF040501">
    <property type="entry name" value="resist_ArsN2"/>
    <property type="match status" value="1"/>
</dbReference>
<dbReference type="PANTHER" id="PTHR43877">
    <property type="entry name" value="AMINOALKYLPHOSPHONATE N-ACETYLTRANSFERASE-RELATED-RELATED"/>
    <property type="match status" value="1"/>
</dbReference>
<keyword evidence="1" id="KW-0808">Transferase</keyword>
<evidence type="ECO:0000256" key="1">
    <source>
        <dbReference type="ARBA" id="ARBA00022679"/>
    </source>
</evidence>
<evidence type="ECO:0000259" key="3">
    <source>
        <dbReference type="PROSITE" id="PS51186"/>
    </source>
</evidence>
<accession>A0ABD5PXJ0</accession>
<feature type="domain" description="N-acetyltransferase" evidence="3">
    <location>
        <begin position="6"/>
        <end position="137"/>
    </location>
</feature>
<dbReference type="EMBL" id="JBHSHT010000001">
    <property type="protein sequence ID" value="MFC4823006.1"/>
    <property type="molecule type" value="Genomic_DNA"/>
</dbReference>
<organism evidence="4 5">
    <name type="scientific">Halorussus aquaticus</name>
    <dbReference type="NCBI Taxonomy" id="2953748"/>
    <lineage>
        <taxon>Archaea</taxon>
        <taxon>Methanobacteriati</taxon>
        <taxon>Methanobacteriota</taxon>
        <taxon>Stenosarchaea group</taxon>
        <taxon>Halobacteria</taxon>
        <taxon>Halobacteriales</taxon>
        <taxon>Haladaptataceae</taxon>
        <taxon>Halorussus</taxon>
    </lineage>
</organism>